<evidence type="ECO:0000256" key="2">
    <source>
        <dbReference type="SAM" id="Phobius"/>
    </source>
</evidence>
<dbReference type="InterPro" id="IPR043502">
    <property type="entry name" value="DNA/RNA_pol_sf"/>
</dbReference>
<feature type="domain" description="Integrase catalytic" evidence="3">
    <location>
        <begin position="478"/>
        <end position="606"/>
    </location>
</feature>
<dbReference type="Pfam" id="PF00078">
    <property type="entry name" value="RVT_1"/>
    <property type="match status" value="1"/>
</dbReference>
<evidence type="ECO:0000313" key="5">
    <source>
        <dbReference type="Proteomes" id="UP000053660"/>
    </source>
</evidence>
<dbReference type="InterPro" id="IPR001584">
    <property type="entry name" value="Integrase_cat-core"/>
</dbReference>
<evidence type="ECO:0000256" key="1">
    <source>
        <dbReference type="SAM" id="MobiDB-lite"/>
    </source>
</evidence>
<accession>A0A0B1TCJ0</accession>
<dbReference type="Gene3D" id="1.10.340.70">
    <property type="match status" value="1"/>
</dbReference>
<name>A0A0B1TCJ0_OESDE</name>
<dbReference type="Pfam" id="PF17921">
    <property type="entry name" value="Integrase_H2C2"/>
    <property type="match status" value="1"/>
</dbReference>
<dbReference type="InterPro" id="IPR012337">
    <property type="entry name" value="RNaseH-like_sf"/>
</dbReference>
<dbReference type="PANTHER" id="PTHR47331">
    <property type="entry name" value="PHD-TYPE DOMAIN-CONTAINING PROTEIN"/>
    <property type="match status" value="1"/>
</dbReference>
<dbReference type="InterPro" id="IPR000477">
    <property type="entry name" value="RT_dom"/>
</dbReference>
<dbReference type="EMBL" id="KN550115">
    <property type="protein sequence ID" value="KHJ94999.1"/>
    <property type="molecule type" value="Genomic_DNA"/>
</dbReference>
<dbReference type="SUPFAM" id="SSF56672">
    <property type="entry name" value="DNA/RNA polymerases"/>
    <property type="match status" value="1"/>
</dbReference>
<evidence type="ECO:0000259" key="3">
    <source>
        <dbReference type="PROSITE" id="PS50994"/>
    </source>
</evidence>
<dbReference type="SUPFAM" id="SSF53098">
    <property type="entry name" value="Ribonuclease H-like"/>
    <property type="match status" value="1"/>
</dbReference>
<reference evidence="4 5" key="1">
    <citation type="submission" date="2014-03" db="EMBL/GenBank/DDBJ databases">
        <title>Draft genome of the hookworm Oesophagostomum dentatum.</title>
        <authorList>
            <person name="Mitreva M."/>
        </authorList>
    </citation>
    <scope>NUCLEOTIDE SEQUENCE [LARGE SCALE GENOMIC DNA]</scope>
    <source>
        <strain evidence="4 5">OD-Hann</strain>
    </source>
</reference>
<dbReference type="InterPro" id="IPR041588">
    <property type="entry name" value="Integrase_H2C2"/>
</dbReference>
<protein>
    <submittedName>
        <fullName evidence="4">Pao retrotransposon peptidase</fullName>
    </submittedName>
</protein>
<dbReference type="PROSITE" id="PS50994">
    <property type="entry name" value="INTEGRASE"/>
    <property type="match status" value="1"/>
</dbReference>
<keyword evidence="2" id="KW-0812">Transmembrane</keyword>
<dbReference type="AlphaFoldDB" id="A0A0B1TCJ0"/>
<dbReference type="GO" id="GO:0003676">
    <property type="term" value="F:nucleic acid binding"/>
    <property type="evidence" value="ECO:0007669"/>
    <property type="project" value="InterPro"/>
</dbReference>
<organism evidence="4 5">
    <name type="scientific">Oesophagostomum dentatum</name>
    <name type="common">Nodular worm</name>
    <dbReference type="NCBI Taxonomy" id="61180"/>
    <lineage>
        <taxon>Eukaryota</taxon>
        <taxon>Metazoa</taxon>
        <taxon>Ecdysozoa</taxon>
        <taxon>Nematoda</taxon>
        <taxon>Chromadorea</taxon>
        <taxon>Rhabditida</taxon>
        <taxon>Rhabditina</taxon>
        <taxon>Rhabditomorpha</taxon>
        <taxon>Strongyloidea</taxon>
        <taxon>Strongylidae</taxon>
        <taxon>Oesophagostomum</taxon>
    </lineage>
</organism>
<dbReference type="Gene3D" id="3.10.10.10">
    <property type="entry name" value="HIV Type 1 Reverse Transcriptase, subunit A, domain 1"/>
    <property type="match status" value="1"/>
</dbReference>
<keyword evidence="2" id="KW-1133">Transmembrane helix</keyword>
<dbReference type="Gene3D" id="3.30.420.10">
    <property type="entry name" value="Ribonuclease H-like superfamily/Ribonuclease H"/>
    <property type="match status" value="1"/>
</dbReference>
<evidence type="ECO:0000313" key="4">
    <source>
        <dbReference type="EMBL" id="KHJ94999.1"/>
    </source>
</evidence>
<dbReference type="InterPro" id="IPR043128">
    <property type="entry name" value="Rev_trsase/Diguanyl_cyclase"/>
</dbReference>
<proteinExistence type="predicted"/>
<sequence length="841" mass="94598">MIADIQKAFLQIRLRKDHRDVTRFLWVRNLNKQPEGSNLRCFRFCRVPFGINAGPAILNQCLLKQIEESSSALGKELSNALYVDNVLLQGNSSAELLTKYHESKKIFSSVGMNLRDYLSNRAEVNNKIEECDRATTMNMKVLGIDWNAIEDTISFTCNERTSTKTSKRTVLSQINGFCYDPLGMLTPLMTAAKVFLQDLHKQKYGWDENLSLSDQDSWNAIKKRILGFKKELPRRISADTSATHTLSIFADSSKRVYASCLYITSTLANGRKETRLLIAKSKVASINKVQTIPRLELLSVFIGLSLAETTLAKIDFDIDRINVYSDSTIALVEQPNVETKTLSADEINQAEILIIRQEQAIHGSKMLMNNKQLNIGYDKDRVLRRFSRLQNADISYDATNPIHISKQSKLCQLIAEDRHKAILHCGTNQLLHSIRQRYWIPQDRSLCKRILKECVICRRFNAAPFKYPNMGPLPKERLTESPPFTYTGVDLLGPIATKNSTSEDVKLYAVLFTCLVTRLVHIEVAADLSARSFLFTLKRFIARRGVPQKIISDNGTNFQLAETILRSNANYNDDETRLSLFMAEHNISWNFIPPSSSWMGGVWERMQPLSRVVPLEIQSSDDAIEKGDGGIAEDAPAAKKAPKKKQATGVIEGRKQPPRAAKKTMDYNEQNYSSTLNKVLRNTSSSLNMSMLIVALLCLSTASATKITCSKNGILFNQATVSDSEVCVNYKECALVPAQANGSEITLPLKYLANQHTVQWRAIVETKQETETIICPPGEFCNRVRCVMCPEFIGNPHCNPRLAVGIIAALISLLITPLAVICYLFASSKLRSNREMMDRRI</sequence>
<feature type="region of interest" description="Disordered" evidence="1">
    <location>
        <begin position="628"/>
        <end position="661"/>
    </location>
</feature>
<dbReference type="OrthoDB" id="429521at2759"/>
<dbReference type="Pfam" id="PF05380">
    <property type="entry name" value="Peptidase_A17"/>
    <property type="match status" value="1"/>
</dbReference>
<keyword evidence="5" id="KW-1185">Reference proteome</keyword>
<keyword evidence="2" id="KW-0472">Membrane</keyword>
<dbReference type="InterPro" id="IPR036397">
    <property type="entry name" value="RNaseH_sf"/>
</dbReference>
<feature type="transmembrane region" description="Helical" evidence="2">
    <location>
        <begin position="802"/>
        <end position="826"/>
    </location>
</feature>
<gene>
    <name evidence="4" type="ORF">OESDEN_05062</name>
</gene>
<dbReference type="PANTHER" id="PTHR47331:SF1">
    <property type="entry name" value="GAG-LIKE PROTEIN"/>
    <property type="match status" value="1"/>
</dbReference>
<dbReference type="GO" id="GO:0015074">
    <property type="term" value="P:DNA integration"/>
    <property type="evidence" value="ECO:0007669"/>
    <property type="project" value="InterPro"/>
</dbReference>
<dbReference type="Proteomes" id="UP000053660">
    <property type="component" value="Unassembled WGS sequence"/>
</dbReference>
<dbReference type="GO" id="GO:0042575">
    <property type="term" value="C:DNA polymerase complex"/>
    <property type="evidence" value="ECO:0007669"/>
    <property type="project" value="UniProtKB-ARBA"/>
</dbReference>
<dbReference type="InterPro" id="IPR008042">
    <property type="entry name" value="Retrotrans_Pao"/>
</dbReference>
<dbReference type="Gene3D" id="3.30.70.270">
    <property type="match status" value="1"/>
</dbReference>